<dbReference type="InterPro" id="IPR006896">
    <property type="entry name" value="Sec23/24_trunk_dom"/>
</dbReference>
<dbReference type="GO" id="GO:0070971">
    <property type="term" value="C:endoplasmic reticulum exit site"/>
    <property type="evidence" value="ECO:0007669"/>
    <property type="project" value="TreeGrafter"/>
</dbReference>
<dbReference type="SUPFAM" id="SSF81995">
    <property type="entry name" value="beta-sandwich domain of Sec23/24"/>
    <property type="match status" value="2"/>
</dbReference>
<organism evidence="16 17">
    <name type="scientific">Auxenochlorella protothecoides</name>
    <name type="common">Green microalga</name>
    <name type="synonym">Chlorella protothecoides</name>
    <dbReference type="NCBI Taxonomy" id="3075"/>
    <lineage>
        <taxon>Eukaryota</taxon>
        <taxon>Viridiplantae</taxon>
        <taxon>Chlorophyta</taxon>
        <taxon>core chlorophytes</taxon>
        <taxon>Trebouxiophyceae</taxon>
        <taxon>Chlorellales</taxon>
        <taxon>Chlorellaceae</taxon>
        <taxon>Auxenochlorella</taxon>
    </lineage>
</organism>
<feature type="region of interest" description="Disordered" evidence="13">
    <location>
        <begin position="763"/>
        <end position="873"/>
    </location>
</feature>
<dbReference type="SUPFAM" id="SSF82919">
    <property type="entry name" value="Zn-finger domain of Sec23/24"/>
    <property type="match status" value="1"/>
</dbReference>
<gene>
    <name evidence="16" type="ORF">APUTEX25_000103</name>
</gene>
<dbReference type="GO" id="GO:0005789">
    <property type="term" value="C:endoplasmic reticulum membrane"/>
    <property type="evidence" value="ECO:0007669"/>
    <property type="project" value="UniProtKB-SubCell"/>
</dbReference>
<evidence type="ECO:0000256" key="10">
    <source>
        <dbReference type="ARBA" id="ARBA00022927"/>
    </source>
</evidence>
<dbReference type="GO" id="GO:0030127">
    <property type="term" value="C:COPII vesicle coat"/>
    <property type="evidence" value="ECO:0007669"/>
    <property type="project" value="InterPro"/>
</dbReference>
<evidence type="ECO:0000256" key="4">
    <source>
        <dbReference type="ARBA" id="ARBA00009210"/>
    </source>
</evidence>
<dbReference type="InterPro" id="IPR037364">
    <property type="entry name" value="Sec23"/>
</dbReference>
<dbReference type="InterPro" id="IPR036259">
    <property type="entry name" value="MFS_trans_sf"/>
</dbReference>
<dbReference type="InterPro" id="IPR007123">
    <property type="entry name" value="Gelsolin-like_dom"/>
</dbReference>
<keyword evidence="9" id="KW-0931">ER-Golgi transport</keyword>
<dbReference type="GO" id="GO:0090110">
    <property type="term" value="P:COPII-coated vesicle cargo loading"/>
    <property type="evidence" value="ECO:0007669"/>
    <property type="project" value="TreeGrafter"/>
</dbReference>
<feature type="domain" description="Major facilitator superfamily (MFS) profile" evidence="15">
    <location>
        <begin position="947"/>
        <end position="1365"/>
    </location>
</feature>
<dbReference type="EMBL" id="QOKY01000160">
    <property type="protein sequence ID" value="RMZ55520.1"/>
    <property type="molecule type" value="Genomic_DNA"/>
</dbReference>
<dbReference type="InterPro" id="IPR029006">
    <property type="entry name" value="ADF-H/Gelsolin-like_dom_sf"/>
</dbReference>
<dbReference type="InterPro" id="IPR006895">
    <property type="entry name" value="Znf_Sec23_Sec24"/>
</dbReference>
<keyword evidence="14" id="KW-1133">Transmembrane helix</keyword>
<protein>
    <recommendedName>
        <fullName evidence="15">Major facilitator superfamily (MFS) profile domain-containing protein</fullName>
    </recommendedName>
</protein>
<evidence type="ECO:0000256" key="9">
    <source>
        <dbReference type="ARBA" id="ARBA00022892"/>
    </source>
</evidence>
<dbReference type="Pfam" id="PF00626">
    <property type="entry name" value="Gelsolin"/>
    <property type="match status" value="1"/>
</dbReference>
<dbReference type="InterPro" id="IPR036175">
    <property type="entry name" value="Sec23/24_helical_dom_sf"/>
</dbReference>
<proteinExistence type="inferred from homology"/>
<dbReference type="InterPro" id="IPR020846">
    <property type="entry name" value="MFS_dom"/>
</dbReference>
<name>A0A3M7L0E2_AUXPR</name>
<dbReference type="Gene3D" id="3.40.20.10">
    <property type="entry name" value="Severin"/>
    <property type="match status" value="2"/>
</dbReference>
<dbReference type="InterPro" id="IPR036174">
    <property type="entry name" value="Znf_Sec23_Sec24_sf"/>
</dbReference>
<dbReference type="GO" id="GO:0008270">
    <property type="term" value="F:zinc ion binding"/>
    <property type="evidence" value="ECO:0007669"/>
    <property type="project" value="InterPro"/>
</dbReference>
<feature type="transmembrane region" description="Helical" evidence="14">
    <location>
        <begin position="1176"/>
        <end position="1194"/>
    </location>
</feature>
<keyword evidence="8" id="KW-0862">Zinc</keyword>
<dbReference type="Gene3D" id="1.20.120.730">
    <property type="entry name" value="Sec23/Sec24 helical domain"/>
    <property type="match status" value="1"/>
</dbReference>
<feature type="compositionally biased region" description="Basic and acidic residues" evidence="13">
    <location>
        <begin position="1409"/>
        <end position="1429"/>
    </location>
</feature>
<feature type="transmembrane region" description="Helical" evidence="14">
    <location>
        <begin position="1350"/>
        <end position="1373"/>
    </location>
</feature>
<dbReference type="GO" id="GO:0005096">
    <property type="term" value="F:GTPase activator activity"/>
    <property type="evidence" value="ECO:0007669"/>
    <property type="project" value="TreeGrafter"/>
</dbReference>
<feature type="region of interest" description="Disordered" evidence="13">
    <location>
        <begin position="1408"/>
        <end position="1492"/>
    </location>
</feature>
<dbReference type="SUPFAM" id="SSF81811">
    <property type="entry name" value="Helical domain of Sec23/24"/>
    <property type="match status" value="1"/>
</dbReference>
<keyword evidence="7" id="KW-0256">Endoplasmic reticulum</keyword>
<feature type="non-terminal residue" evidence="16">
    <location>
        <position position="1"/>
    </location>
</feature>
<keyword evidence="10" id="KW-0653">Protein transport</keyword>
<dbReference type="PANTHER" id="PTHR11141:SF0">
    <property type="entry name" value="PROTEIN TRANSPORT PROTEIN SEC23"/>
    <property type="match status" value="1"/>
</dbReference>
<feature type="transmembrane region" description="Helical" evidence="14">
    <location>
        <begin position="1147"/>
        <end position="1170"/>
    </location>
</feature>
<comment type="subcellular location">
    <subcellularLocation>
        <location evidence="2">Cytoplasmic vesicle</location>
        <location evidence="2">COPII-coated vesicle membrane</location>
        <topology evidence="2">Peripheral membrane protein</topology>
        <orientation evidence="2">Cytoplasmic side</orientation>
    </subcellularLocation>
    <subcellularLocation>
        <location evidence="3">Endoplasmic reticulum membrane</location>
        <topology evidence="3">Peripheral membrane protein</topology>
        <orientation evidence="3">Cytoplasmic side</orientation>
    </subcellularLocation>
    <subcellularLocation>
        <location evidence="1">Membrane</location>
        <topology evidence="1">Multi-pass membrane protein</topology>
    </subcellularLocation>
</comment>
<dbReference type="FunFam" id="2.30.30.380:FF:000001">
    <property type="entry name" value="Protein transport protein SEC23"/>
    <property type="match status" value="1"/>
</dbReference>
<feature type="transmembrane region" description="Helical" evidence="14">
    <location>
        <begin position="1007"/>
        <end position="1028"/>
    </location>
</feature>
<dbReference type="InterPro" id="IPR036465">
    <property type="entry name" value="vWFA_dom_sf"/>
</dbReference>
<feature type="transmembrane region" description="Helical" evidence="14">
    <location>
        <begin position="1103"/>
        <end position="1126"/>
    </location>
</feature>
<evidence type="ECO:0000256" key="5">
    <source>
        <dbReference type="ARBA" id="ARBA00022448"/>
    </source>
</evidence>
<evidence type="ECO:0000313" key="16">
    <source>
        <dbReference type="EMBL" id="RMZ55520.1"/>
    </source>
</evidence>
<evidence type="ECO:0000313" key="17">
    <source>
        <dbReference type="Proteomes" id="UP000279271"/>
    </source>
</evidence>
<dbReference type="Gene3D" id="3.40.50.410">
    <property type="entry name" value="von Willebrand factor, type A domain"/>
    <property type="match status" value="1"/>
</dbReference>
<evidence type="ECO:0000256" key="13">
    <source>
        <dbReference type="SAM" id="MobiDB-lite"/>
    </source>
</evidence>
<evidence type="ECO:0000256" key="12">
    <source>
        <dbReference type="ARBA" id="ARBA00023329"/>
    </source>
</evidence>
<evidence type="ECO:0000256" key="2">
    <source>
        <dbReference type="ARBA" id="ARBA00004299"/>
    </source>
</evidence>
<evidence type="ECO:0000256" key="3">
    <source>
        <dbReference type="ARBA" id="ARBA00004397"/>
    </source>
</evidence>
<dbReference type="Pfam" id="PF04810">
    <property type="entry name" value="zf-Sec23_Sec24"/>
    <property type="match status" value="1"/>
</dbReference>
<dbReference type="SUPFAM" id="SSF82754">
    <property type="entry name" value="C-terminal, gelsolin-like domain of Sec23/24"/>
    <property type="match status" value="2"/>
</dbReference>
<feature type="transmembrane region" description="Helical" evidence="14">
    <location>
        <begin position="1201"/>
        <end position="1220"/>
    </location>
</feature>
<dbReference type="InterPro" id="IPR012990">
    <property type="entry name" value="Beta-sandwich_Sec23_24"/>
</dbReference>
<evidence type="ECO:0000256" key="14">
    <source>
        <dbReference type="SAM" id="Phobius"/>
    </source>
</evidence>
<comment type="caution">
    <text evidence="16">The sequence shown here is derived from an EMBL/GenBank/DDBJ whole genome shotgun (WGS) entry which is preliminary data.</text>
</comment>
<keyword evidence="12" id="KW-0968">Cytoplasmic vesicle</keyword>
<dbReference type="PANTHER" id="PTHR11141">
    <property type="entry name" value="PROTEIN TRANSPORT PROTEIN SEC23"/>
    <property type="match status" value="1"/>
</dbReference>
<dbReference type="Pfam" id="PF08033">
    <property type="entry name" value="Sec23_BS"/>
    <property type="match status" value="1"/>
</dbReference>
<dbReference type="InterPro" id="IPR036180">
    <property type="entry name" value="Gelsolin-like_dom_sf"/>
</dbReference>
<dbReference type="InterPro" id="IPR006900">
    <property type="entry name" value="Sec23/24_helical_dom"/>
</dbReference>
<dbReference type="Pfam" id="PF07690">
    <property type="entry name" value="MFS_1"/>
    <property type="match status" value="1"/>
</dbReference>
<evidence type="ECO:0000259" key="15">
    <source>
        <dbReference type="PROSITE" id="PS50850"/>
    </source>
</evidence>
<keyword evidence="5" id="KW-0813">Transport</keyword>
<evidence type="ECO:0000256" key="6">
    <source>
        <dbReference type="ARBA" id="ARBA00022723"/>
    </source>
</evidence>
<dbReference type="GO" id="GO:0006886">
    <property type="term" value="P:intracellular protein transport"/>
    <property type="evidence" value="ECO:0007669"/>
    <property type="project" value="InterPro"/>
</dbReference>
<feature type="transmembrane region" description="Helical" evidence="14">
    <location>
        <begin position="1034"/>
        <end position="1052"/>
    </location>
</feature>
<dbReference type="Pfam" id="PF04811">
    <property type="entry name" value="Sec23_trunk"/>
    <property type="match status" value="1"/>
</dbReference>
<feature type="transmembrane region" description="Helical" evidence="14">
    <location>
        <begin position="1072"/>
        <end position="1091"/>
    </location>
</feature>
<feature type="transmembrane region" description="Helical" evidence="14">
    <location>
        <begin position="883"/>
        <end position="906"/>
    </location>
</feature>
<keyword evidence="14" id="KW-0812">Transmembrane</keyword>
<keyword evidence="6" id="KW-0479">Metal-binding</keyword>
<accession>A0A3M7L0E2</accession>
<dbReference type="Pfam" id="PF04815">
    <property type="entry name" value="Sec23_helical"/>
    <property type="match status" value="1"/>
</dbReference>
<comment type="similarity">
    <text evidence="4">Belongs to the SEC23/SEC24 family. SEC23 subfamily.</text>
</comment>
<feature type="transmembrane region" description="Helical" evidence="14">
    <location>
        <begin position="1232"/>
        <end position="1252"/>
    </location>
</feature>
<evidence type="ECO:0000256" key="7">
    <source>
        <dbReference type="ARBA" id="ARBA00022824"/>
    </source>
</evidence>
<dbReference type="Gene3D" id="1.20.1250.20">
    <property type="entry name" value="MFS general substrate transporter like domains"/>
    <property type="match status" value="2"/>
</dbReference>
<dbReference type="GO" id="GO:0022857">
    <property type="term" value="F:transmembrane transporter activity"/>
    <property type="evidence" value="ECO:0007669"/>
    <property type="project" value="InterPro"/>
</dbReference>
<feature type="transmembrane region" description="Helical" evidence="14">
    <location>
        <begin position="1264"/>
        <end position="1282"/>
    </location>
</feature>
<dbReference type="InterPro" id="IPR011701">
    <property type="entry name" value="MFS"/>
</dbReference>
<dbReference type="Gene3D" id="2.60.40.1670">
    <property type="entry name" value="beta-sandwich domain of Sec23/24"/>
    <property type="match status" value="1"/>
</dbReference>
<sequence length="1492" mass="156302">RLNLALRASRASAVPDLDPPTRRAVEAVLRAQHDAAPLSAPARRFYDGVAAQLVAAGHALDVYACSLDQVGLYEMKAAVELTGGLTVQTDSFANPVFREALRRAFAPPGEPGHLGLGSNATLEVRCSKDIKVCGLLGPAAAVGQGGATAWRTSTLAAGTTVAVVYDIVAPHGAAGDAGSPQLFLQFITRYTHECGAPRTRVTTVSRRWTDGANVGELMQGFDQEAAAVLLARLAAHKMEAEDDFDVTRWLDRSLIRLCARFGDYRKDEPESFQLRPQLAYFPQFVFNFRRSQFCQVFGNSPDETAFARLALQRETVGEGVTMLQPLLYSYAMGAAPEPVLLDVSSIAPDRVLLLDAYFYVVVFHGTTVAQWRKAGYAEQPEYAAFKALLEFVEMEEIDAVRMVWNVWPHSRLEAAKCVIPFGVMYTPAKATRGLQAIEYDPVQCRGCGAVLNPYAAVDFASRQWGCPFCLTRSPFPPHYAGISETVLPAELFPSATTAPAAEAEAIIARRFPVPRLTVCDQNGSQARFLLAKLNPSATYQSSAALSSEVIMTDDVSLSVFTEHLKKLASKCKKQETRVRAPRSASMRSAWTQALLLLAGTAWAVSAANTPGRQVTIAGMRLNTYFPMSTLIGSWPLQAGDNLVCELWECDGGVGGCDPAKPSLLPNATAGDDRLGELTLGMDDYAAQLTLTSSFNTSATNAAAGVMLECDECWQLWRDNNGAWVNPYRQGDLPASMRSGAGISPPPAPPAGAAGSWLVAGQAGAAPESGAAPKEDAAKPAANAPVAAAPAPATSAPRAAAPSPTLESGSPRSTPSASPTAPAPPSPARQQVLAPVPSPPAPQEVTSFDGPDESPSPVEQSPATAESPAPADAPVKGGGLATGVIAAIGAVVGLLALLAIGTTIYCARRGKCCFGRGKVSPETAPSDAEAQAEDPALHVNVRKPKHALPLMRAANASAATCDEQILPALYAWVGAAFQATPTQLGNLALARAMMQALASPLGGVSSALAPRGAVIAAGCLIWATFTALFGTLSSYALAVPVLAMNGLGLALVIPNVQSLTADYYPPGARGRAFGALWLVISLGGMLGALYATNMGAATPLGVPGWRFVFVSVAVASAGVGLANGIWVHDPGYAGRAAAAREAGASLSSTLRAMGAGVLAVAGIPTFLLIITQGIVGSVPYASLIFLTLYLQLAGMSDAHASLLVAAYLAGGGVGGLIGGAVGDLAARLSPGHGRILATQFSVAVGIPFAWVIFRVLPMDGSTPTFVLHLIVILLFAMLTAWPGPCCNNPVFAEIVPAAQRNLVYAFDRCFEGAVAAFAAPLVGLLAEKWYGFSGASTVTGNRERDLANARALGSALLAFLAIPWFICLCVYSGLHWTYPEDKRKALKLEMELAELEMRVSGLSWDEAGEDREARRGAAEEQRLLAEEGRQSRPRSPPKPERSARSRIGAATVAAPVQGLARSPRASAANLRGGEGAEAGRAGSLRSWPSAVSL</sequence>
<dbReference type="Proteomes" id="UP000279271">
    <property type="component" value="Unassembled WGS sequence"/>
</dbReference>
<evidence type="ECO:0000256" key="11">
    <source>
        <dbReference type="ARBA" id="ARBA00023136"/>
    </source>
</evidence>
<feature type="compositionally biased region" description="Low complexity" evidence="13">
    <location>
        <begin position="778"/>
        <end position="819"/>
    </location>
</feature>
<reference evidence="17" key="1">
    <citation type="journal article" date="2018" name="Algal Res.">
        <title>Characterization of plant carbon substrate utilization by Auxenochlorella protothecoides.</title>
        <authorList>
            <person name="Vogler B.W."/>
            <person name="Starkenburg S.R."/>
            <person name="Sudasinghe N."/>
            <person name="Schambach J.Y."/>
            <person name="Rollin J.A."/>
            <person name="Pattathil S."/>
            <person name="Barry A.N."/>
        </authorList>
    </citation>
    <scope>NUCLEOTIDE SEQUENCE [LARGE SCALE GENOMIC DNA]</scope>
    <source>
        <strain evidence="17">UTEX 25</strain>
    </source>
</reference>
<dbReference type="PROSITE" id="PS50850">
    <property type="entry name" value="MFS"/>
    <property type="match status" value="1"/>
</dbReference>
<dbReference type="SUPFAM" id="SSF53300">
    <property type="entry name" value="vWA-like"/>
    <property type="match status" value="1"/>
</dbReference>
<dbReference type="SUPFAM" id="SSF103473">
    <property type="entry name" value="MFS general substrate transporter"/>
    <property type="match status" value="1"/>
</dbReference>
<keyword evidence="11 14" id="KW-0472">Membrane</keyword>
<evidence type="ECO:0000256" key="8">
    <source>
        <dbReference type="ARBA" id="ARBA00022833"/>
    </source>
</evidence>
<evidence type="ECO:0000256" key="1">
    <source>
        <dbReference type="ARBA" id="ARBA00004141"/>
    </source>
</evidence>
<dbReference type="Gene3D" id="2.30.30.380">
    <property type="entry name" value="Zn-finger domain of Sec23/24"/>
    <property type="match status" value="1"/>
</dbReference>